<evidence type="ECO:0000313" key="1">
    <source>
        <dbReference type="EMBL" id="KDO36414.1"/>
    </source>
</evidence>
<dbReference type="AlphaFoldDB" id="A0A067D0B0"/>
<dbReference type="EMBL" id="KK794545">
    <property type="protein sequence ID" value="KDO36414.1"/>
    <property type="molecule type" value="Genomic_DNA"/>
</dbReference>
<sequence>MPDTIDILSFTHHTPPTFRGYYYLLPCKPTCTIIICLKTRASKNLLRSISRLSTYGVH</sequence>
<reference evidence="1 2" key="1">
    <citation type="submission" date="2014-04" db="EMBL/GenBank/DDBJ databases">
        <authorList>
            <consortium name="International Citrus Genome Consortium"/>
            <person name="Gmitter F."/>
            <person name="Chen C."/>
            <person name="Farmerie W."/>
            <person name="Harkins T."/>
            <person name="Desany B."/>
            <person name="Mohiuddin M."/>
            <person name="Kodira C."/>
            <person name="Borodovsky M."/>
            <person name="Lomsadze A."/>
            <person name="Burns P."/>
            <person name="Jenkins J."/>
            <person name="Prochnik S."/>
            <person name="Shu S."/>
            <person name="Chapman J."/>
            <person name="Pitluck S."/>
            <person name="Schmutz J."/>
            <person name="Rokhsar D."/>
        </authorList>
    </citation>
    <scope>NUCLEOTIDE SEQUENCE</scope>
</reference>
<gene>
    <name evidence="1" type="ORF">CISIN_1g048421mg</name>
</gene>
<protein>
    <submittedName>
        <fullName evidence="1">Uncharacterized protein</fullName>
    </submittedName>
</protein>
<dbReference type="Proteomes" id="UP000027120">
    <property type="component" value="Unassembled WGS sequence"/>
</dbReference>
<evidence type="ECO:0000313" key="2">
    <source>
        <dbReference type="Proteomes" id="UP000027120"/>
    </source>
</evidence>
<organism evidence="1 2">
    <name type="scientific">Citrus sinensis</name>
    <name type="common">Sweet orange</name>
    <name type="synonym">Citrus aurantium var. sinensis</name>
    <dbReference type="NCBI Taxonomy" id="2711"/>
    <lineage>
        <taxon>Eukaryota</taxon>
        <taxon>Viridiplantae</taxon>
        <taxon>Streptophyta</taxon>
        <taxon>Embryophyta</taxon>
        <taxon>Tracheophyta</taxon>
        <taxon>Spermatophyta</taxon>
        <taxon>Magnoliopsida</taxon>
        <taxon>eudicotyledons</taxon>
        <taxon>Gunneridae</taxon>
        <taxon>Pentapetalae</taxon>
        <taxon>rosids</taxon>
        <taxon>malvids</taxon>
        <taxon>Sapindales</taxon>
        <taxon>Rutaceae</taxon>
        <taxon>Aurantioideae</taxon>
        <taxon>Citrus</taxon>
    </lineage>
</organism>
<keyword evidence="2" id="KW-1185">Reference proteome</keyword>
<name>A0A067D0B0_CITSI</name>
<proteinExistence type="predicted"/>
<accession>A0A067D0B0</accession>